<dbReference type="PANTHER" id="PTHR23271">
    <property type="entry name" value="HEPATOCELLULAR CARCINOMA-ASSOCIATED ANTIGEN 66"/>
    <property type="match status" value="1"/>
</dbReference>
<dbReference type="InterPro" id="IPR011990">
    <property type="entry name" value="TPR-like_helical_dom_sf"/>
</dbReference>
<dbReference type="Pfam" id="PF08640">
    <property type="entry name" value="U3_assoc_6"/>
    <property type="match status" value="1"/>
</dbReference>
<dbReference type="GO" id="GO:0032040">
    <property type="term" value="C:small-subunit processome"/>
    <property type="evidence" value="ECO:0007669"/>
    <property type="project" value="TreeGrafter"/>
</dbReference>
<keyword evidence="5" id="KW-0539">Nucleus</keyword>
<dbReference type="InterPro" id="IPR013949">
    <property type="entry name" value="Utp6"/>
</dbReference>
<dbReference type="GO" id="GO:0000462">
    <property type="term" value="P:maturation of SSU-rRNA from tricistronic rRNA transcript (SSU-rRNA, 5.8S rRNA, LSU-rRNA)"/>
    <property type="evidence" value="ECO:0007669"/>
    <property type="project" value="InterPro"/>
</dbReference>
<dbReference type="GO" id="GO:0034388">
    <property type="term" value="C:Pwp2p-containing subcomplex of 90S preribosome"/>
    <property type="evidence" value="ECO:0007669"/>
    <property type="project" value="TreeGrafter"/>
</dbReference>
<dbReference type="InterPro" id="IPR055347">
    <property type="entry name" value="UTP6_N"/>
</dbReference>
<reference evidence="7" key="1">
    <citation type="journal article" date="2019" name="G3 (Bethesda)">
        <title>Genome Assemblies of Two Rare Opportunistic Yeast Pathogens: Diutina rugosa (syn. Candida rugosa) and Trichomonascus ciferrii (syn. Candida ciferrii).</title>
        <authorList>
            <person name="Mixao V."/>
            <person name="Saus E."/>
            <person name="Hansen A.P."/>
            <person name="Lass-Florl C."/>
            <person name="Gabaldon T."/>
        </authorList>
    </citation>
    <scope>NUCLEOTIDE SEQUENCE</scope>
    <source>
        <strain evidence="7">CBS 4856</strain>
    </source>
</reference>
<comment type="similarity">
    <text evidence="2">Belongs to the UTP6 family.</text>
</comment>
<evidence type="ECO:0000256" key="1">
    <source>
        <dbReference type="ARBA" id="ARBA00004604"/>
    </source>
</evidence>
<accession>A0A642VDN4</accession>
<evidence type="ECO:0000313" key="7">
    <source>
        <dbReference type="EMBL" id="KAA8917486.1"/>
    </source>
</evidence>
<protein>
    <recommendedName>
        <fullName evidence="6">U3 small nucleolar RNA-associated protein 6 N-terminal domain-containing protein</fullName>
    </recommendedName>
</protein>
<organism evidence="7 8">
    <name type="scientific">Trichomonascus ciferrii</name>
    <dbReference type="NCBI Taxonomy" id="44093"/>
    <lineage>
        <taxon>Eukaryota</taxon>
        <taxon>Fungi</taxon>
        <taxon>Dikarya</taxon>
        <taxon>Ascomycota</taxon>
        <taxon>Saccharomycotina</taxon>
        <taxon>Dipodascomycetes</taxon>
        <taxon>Dipodascales</taxon>
        <taxon>Trichomonascaceae</taxon>
        <taxon>Trichomonascus</taxon>
        <taxon>Trichomonascus ciferrii complex</taxon>
    </lineage>
</organism>
<dbReference type="Gene3D" id="1.25.40.10">
    <property type="entry name" value="Tetratricopeptide repeat domain"/>
    <property type="match status" value="1"/>
</dbReference>
<keyword evidence="4" id="KW-0677">Repeat</keyword>
<dbReference type="SUPFAM" id="SSF48452">
    <property type="entry name" value="TPR-like"/>
    <property type="match status" value="1"/>
</dbReference>
<dbReference type="GO" id="GO:0030515">
    <property type="term" value="F:snoRNA binding"/>
    <property type="evidence" value="ECO:0007669"/>
    <property type="project" value="InterPro"/>
</dbReference>
<dbReference type="VEuPathDB" id="FungiDB:TRICI_000352"/>
<evidence type="ECO:0000256" key="2">
    <source>
        <dbReference type="ARBA" id="ARBA00010734"/>
    </source>
</evidence>
<keyword evidence="3" id="KW-0698">rRNA processing</keyword>
<evidence type="ECO:0000256" key="4">
    <source>
        <dbReference type="ARBA" id="ARBA00022737"/>
    </source>
</evidence>
<keyword evidence="8" id="KW-1185">Reference proteome</keyword>
<comment type="caution">
    <text evidence="7">The sequence shown here is derived from an EMBL/GenBank/DDBJ whole genome shotgun (WGS) entry which is preliminary data.</text>
</comment>
<comment type="subcellular location">
    <subcellularLocation>
        <location evidence="1">Nucleus</location>
        <location evidence="1">Nucleolus</location>
    </subcellularLocation>
</comment>
<sequence>MAEKVRYHLEKSAPELEDLHKKGLFTKPELSIIMRRRTEFEHRITGRHATQRDFVRYAEYEMNVERLRKKRVARLKPEKEGISQWAGPRRILYIFDRATQKFKGDLSLWMQYLNYARQQRSVNVVTKIFTQLLSLNPTKPEVWILAAKYEFEHNASIKAARSIMQRGLRFNADSETLFLEYFRLELLFVSKARARRDLLDALVDTEAGVEDEGRSSDEIIELPDVESVKGLLKTLPEFDATMLSGDTPAARGAVALAVYDAATATLVDTQSFAFQALEVIDSFVDLDRHDLSTHIVIHLKTLYPADDNVLLLDITLPIRHVEHDDHRFPDLLKLTIAKYSNLADKSWNLKQLISNHMDRYLDPSLHPPLDPNIKLVIEKTFKN</sequence>
<dbReference type="PANTHER" id="PTHR23271:SF1">
    <property type="entry name" value="U3 SMALL NUCLEOLAR RNA-ASSOCIATED PROTEIN 6 HOMOLOG"/>
    <property type="match status" value="1"/>
</dbReference>
<feature type="domain" description="U3 small nucleolar RNA-associated protein 6 N-terminal" evidence="6">
    <location>
        <begin position="9"/>
        <end position="89"/>
    </location>
</feature>
<proteinExistence type="inferred from homology"/>
<evidence type="ECO:0000256" key="3">
    <source>
        <dbReference type="ARBA" id="ARBA00022552"/>
    </source>
</evidence>
<dbReference type="OrthoDB" id="28112at2759"/>
<gene>
    <name evidence="7" type="ORF">TRICI_000352</name>
</gene>
<name>A0A642VDN4_9ASCO</name>
<dbReference type="EMBL" id="SWFS01000032">
    <property type="protein sequence ID" value="KAA8917486.1"/>
    <property type="molecule type" value="Genomic_DNA"/>
</dbReference>
<dbReference type="AlphaFoldDB" id="A0A642VDN4"/>
<evidence type="ECO:0000256" key="5">
    <source>
        <dbReference type="ARBA" id="ARBA00023242"/>
    </source>
</evidence>
<dbReference type="SMART" id="SM00386">
    <property type="entry name" value="HAT"/>
    <property type="match status" value="3"/>
</dbReference>
<dbReference type="InterPro" id="IPR003107">
    <property type="entry name" value="HAT"/>
</dbReference>
<evidence type="ECO:0000313" key="8">
    <source>
        <dbReference type="Proteomes" id="UP000761534"/>
    </source>
</evidence>
<dbReference type="Proteomes" id="UP000761534">
    <property type="component" value="Unassembled WGS sequence"/>
</dbReference>
<evidence type="ECO:0000259" key="6">
    <source>
        <dbReference type="Pfam" id="PF08640"/>
    </source>
</evidence>